<dbReference type="Proteomes" id="UP000591626">
    <property type="component" value="Unassembled WGS sequence"/>
</dbReference>
<evidence type="ECO:0000313" key="3">
    <source>
        <dbReference type="EMBL" id="NJJ04707.1"/>
    </source>
</evidence>
<keyword evidence="1" id="KW-1133">Transmembrane helix</keyword>
<keyword evidence="1" id="KW-0472">Membrane</keyword>
<dbReference type="AlphaFoldDB" id="A0AAP6XQ28"/>
<dbReference type="InterPro" id="IPR012551">
    <property type="entry name" value="DUF1707_SHOCT-like"/>
</dbReference>
<accession>A0AAP6XQ28</accession>
<feature type="transmembrane region" description="Helical" evidence="1">
    <location>
        <begin position="120"/>
        <end position="139"/>
    </location>
</feature>
<dbReference type="RefSeq" id="WP_167617263.1">
    <property type="nucleotide sequence ID" value="NZ_JAAUVV010000024.1"/>
</dbReference>
<dbReference type="PANTHER" id="PTHR40763">
    <property type="entry name" value="MEMBRANE PROTEIN-RELATED"/>
    <property type="match status" value="1"/>
</dbReference>
<proteinExistence type="predicted"/>
<keyword evidence="1" id="KW-0812">Transmembrane</keyword>
<protein>
    <submittedName>
        <fullName evidence="3">DUF1707 domain-containing protein</fullName>
    </submittedName>
</protein>
<sequence length="209" mass="23450">MSTPYGNFRIGDQERMDAMDILGRALGEGRLDMAEFDNRCQAVAEAQTQQDLQPILGDLPTGRGRGVVDKQVSDDAVLYSQAEIMQARRSGRRTRAGVFWLGTIGTIGLVSIFGAAGSTALSGLSILLIPTLFILLYVMKIGPDSWYTPSLRQLEQQRRQEIKRRQLEIEAAQVHQQALMRAQRKDQINQMTNDALNIAQDTVNRFRRK</sequence>
<gene>
    <name evidence="3" type="ORF">HC138_10160</name>
</gene>
<dbReference type="PANTHER" id="PTHR40763:SF4">
    <property type="entry name" value="DUF1707 DOMAIN-CONTAINING PROTEIN"/>
    <property type="match status" value="1"/>
</dbReference>
<comment type="caution">
    <text evidence="3">The sequence shown here is derived from an EMBL/GenBank/DDBJ whole genome shotgun (WGS) entry which is preliminary data.</text>
</comment>
<dbReference type="Pfam" id="PF08044">
    <property type="entry name" value="DUF1707"/>
    <property type="match status" value="1"/>
</dbReference>
<feature type="transmembrane region" description="Helical" evidence="1">
    <location>
        <begin position="96"/>
        <end position="114"/>
    </location>
</feature>
<evidence type="ECO:0000259" key="2">
    <source>
        <dbReference type="Pfam" id="PF08044"/>
    </source>
</evidence>
<feature type="domain" description="DUF1707" evidence="2">
    <location>
        <begin position="9"/>
        <end position="60"/>
    </location>
</feature>
<evidence type="ECO:0000313" key="4">
    <source>
        <dbReference type="Proteomes" id="UP000591626"/>
    </source>
</evidence>
<evidence type="ECO:0000256" key="1">
    <source>
        <dbReference type="SAM" id="Phobius"/>
    </source>
</evidence>
<organism evidence="3 4">
    <name type="scientific">Corynebacterium coyleae</name>
    <dbReference type="NCBI Taxonomy" id="53374"/>
    <lineage>
        <taxon>Bacteria</taxon>
        <taxon>Bacillati</taxon>
        <taxon>Actinomycetota</taxon>
        <taxon>Actinomycetes</taxon>
        <taxon>Mycobacteriales</taxon>
        <taxon>Corynebacteriaceae</taxon>
        <taxon>Corynebacterium</taxon>
    </lineage>
</organism>
<name>A0AAP6XQ28_9CORY</name>
<dbReference type="EMBL" id="JAAUVV010000024">
    <property type="protein sequence ID" value="NJJ04707.1"/>
    <property type="molecule type" value="Genomic_DNA"/>
</dbReference>
<reference evidence="3 4" key="1">
    <citation type="submission" date="2020-03" db="EMBL/GenBank/DDBJ databases">
        <title>Draft genome sequences of bacterial isolates from the female urobiome.</title>
        <authorList>
            <person name="Miller-Ensminger T."/>
            <person name="Wolfe A.J."/>
            <person name="Putonti C."/>
        </authorList>
    </citation>
    <scope>NUCLEOTIDE SEQUENCE [LARGE SCALE GENOMIC DNA]</scope>
    <source>
        <strain evidence="3 4">UMB8490</strain>
    </source>
</reference>